<feature type="compositionally biased region" description="Polar residues" evidence="5">
    <location>
        <begin position="1"/>
        <end position="14"/>
    </location>
</feature>
<dbReference type="Pfam" id="PF00488">
    <property type="entry name" value="MutS_V"/>
    <property type="match status" value="1"/>
</dbReference>
<dbReference type="PROSITE" id="PS00486">
    <property type="entry name" value="DNA_MISMATCH_REPAIR_2"/>
    <property type="match status" value="1"/>
</dbReference>
<evidence type="ECO:0000313" key="7">
    <source>
        <dbReference type="EMBL" id="TPP53823.1"/>
    </source>
</evidence>
<dbReference type="GO" id="GO:0140664">
    <property type="term" value="F:ATP-dependent DNA damage sensor activity"/>
    <property type="evidence" value="ECO:0007669"/>
    <property type="project" value="InterPro"/>
</dbReference>
<keyword evidence="3" id="KW-0067">ATP-binding</keyword>
<dbReference type="VEuPathDB" id="TriTrypDB:LdBPK_330420.1"/>
<dbReference type="InterPro" id="IPR036187">
    <property type="entry name" value="DNA_mismatch_repair_MutS_sf"/>
</dbReference>
<comment type="caution">
    <text evidence="7">The sequence shown here is derived from an EMBL/GenBank/DDBJ whole genome shotgun (WGS) entry which is preliminary data.</text>
</comment>
<accession>A0A504XZ59</accession>
<dbReference type="GO" id="GO:0006298">
    <property type="term" value="P:mismatch repair"/>
    <property type="evidence" value="ECO:0007669"/>
    <property type="project" value="InterPro"/>
</dbReference>
<dbReference type="Pfam" id="PF05192">
    <property type="entry name" value="MutS_III"/>
    <property type="match status" value="1"/>
</dbReference>
<keyword evidence="4" id="KW-0238">DNA-binding</keyword>
<dbReference type="Gene3D" id="3.40.1170.10">
    <property type="entry name" value="DNA repair protein MutS, domain I"/>
    <property type="match status" value="1"/>
</dbReference>
<dbReference type="PANTHER" id="PTHR11361">
    <property type="entry name" value="DNA MISMATCH REPAIR PROTEIN MUTS FAMILY MEMBER"/>
    <property type="match status" value="1"/>
</dbReference>
<dbReference type="FunFam" id="1.10.1420.10:FF:000044">
    <property type="entry name" value="Putative DNA mismatch repair protein"/>
    <property type="match status" value="1"/>
</dbReference>
<evidence type="ECO:0000256" key="1">
    <source>
        <dbReference type="ARBA" id="ARBA00022741"/>
    </source>
</evidence>
<dbReference type="InterPro" id="IPR007696">
    <property type="entry name" value="DNA_mismatch_repair_MutS_core"/>
</dbReference>
<evidence type="ECO:0000256" key="5">
    <source>
        <dbReference type="SAM" id="MobiDB-lite"/>
    </source>
</evidence>
<dbReference type="Pfam" id="PF05190">
    <property type="entry name" value="MutS_IV"/>
    <property type="match status" value="1"/>
</dbReference>
<feature type="region of interest" description="Disordered" evidence="5">
    <location>
        <begin position="1"/>
        <end position="32"/>
    </location>
</feature>
<dbReference type="VEuPathDB" id="TriTrypDB:LdCL_330009700"/>
<dbReference type="Proteomes" id="UP000318447">
    <property type="component" value="Unassembled WGS sequence"/>
</dbReference>
<dbReference type="FunFam" id="1.10.1420.10:FF:000061">
    <property type="entry name" value="Putative DNA mismatch repair protein"/>
    <property type="match status" value="1"/>
</dbReference>
<dbReference type="FunFam" id="3.30.420.110:FF:000040">
    <property type="entry name" value="Putative DNA mismatch repair protein"/>
    <property type="match status" value="1"/>
</dbReference>
<evidence type="ECO:0000256" key="2">
    <source>
        <dbReference type="ARBA" id="ARBA00022763"/>
    </source>
</evidence>
<evidence type="ECO:0000256" key="3">
    <source>
        <dbReference type="ARBA" id="ARBA00022840"/>
    </source>
</evidence>
<dbReference type="InterPro" id="IPR016151">
    <property type="entry name" value="DNA_mismatch_repair_MutS_N"/>
</dbReference>
<dbReference type="SMART" id="SM00533">
    <property type="entry name" value="MUTSd"/>
    <property type="match status" value="1"/>
</dbReference>
<dbReference type="InterPro" id="IPR027417">
    <property type="entry name" value="P-loop_NTPase"/>
</dbReference>
<dbReference type="FunFam" id="3.40.1170.10:FF:000015">
    <property type="entry name" value="DNA mismatch repair protein, putative"/>
    <property type="match status" value="1"/>
</dbReference>
<protein>
    <submittedName>
        <fullName evidence="7">MutS domain V family protein</fullName>
    </submittedName>
</protein>
<dbReference type="VEuPathDB" id="TriTrypDB:LDHU3_33.0660"/>
<evidence type="ECO:0000259" key="6">
    <source>
        <dbReference type="PROSITE" id="PS00486"/>
    </source>
</evidence>
<keyword evidence="1" id="KW-0547">Nucleotide-binding</keyword>
<keyword evidence="2" id="KW-0227">DNA damage</keyword>
<dbReference type="AlphaFoldDB" id="A0A504XZ59"/>
<dbReference type="FunFam" id="3.40.50.300:FF:002211">
    <property type="entry name" value="DNA mismatch repair protein Msh2, putative"/>
    <property type="match status" value="1"/>
</dbReference>
<dbReference type="PANTHER" id="PTHR11361:SF144">
    <property type="entry name" value="MISMATCH REPAIR PROTEIN, PUTATIVE-RELATED"/>
    <property type="match status" value="1"/>
</dbReference>
<gene>
    <name evidence="7" type="ORF">CGC21_38370</name>
</gene>
<feature type="domain" description="DNA mismatch repair proteins mutS family" evidence="6">
    <location>
        <begin position="1000"/>
        <end position="1016"/>
    </location>
</feature>
<dbReference type="GO" id="GO:0005524">
    <property type="term" value="F:ATP binding"/>
    <property type="evidence" value="ECO:0007669"/>
    <property type="project" value="UniProtKB-KW"/>
</dbReference>
<dbReference type="EMBL" id="RHLC01000007">
    <property type="protein sequence ID" value="TPP53823.1"/>
    <property type="molecule type" value="Genomic_DNA"/>
</dbReference>
<dbReference type="InterPro" id="IPR036678">
    <property type="entry name" value="MutS_con_dom_sf"/>
</dbReference>
<sequence>MHQQQQGAALSSSHDAAPLQPHLPDGSVEDSTSAVRIADGVSVMRANSMNSLFSFSPSGDFTWWSGTIPGLLACCALASMIIIGVCSSQRRAPAVLALMSAQQCSFLSSLQPPVAYMAWMNTCGAAHRGYAYPCMSQVDCVVLGPRCAPPSVLPQLLCVNTAWDVVRNLRSRNVPFDNYVVWTGGVSADLRCGVFEGPDPRLADFLPELIRHAPRPPPVDRTTGATASALEQDAECGSPGSGHARDGGVVQAFLALGADSSQCFRMFSRGSNPGCYVLGWWATLVAKEYIKSTAVLKKWSSGNSSSAMVDVVVVNDALCKEIIRDCLLRRGVSVEYYERETAGGSYVCRQRGSPGNITDFEASLFEVEEAEIQLLASGSLVFGATQDTGTAIGFAALNNTLRQLTFAEYTDTPQLTSLDALVAQTNLKELLLCVMSPAASAGAEATFNDDDRITAVRRICERCGVQLSVRSLREIQQLQKEEAAAKGLEALAEILRVPEERLSLELCPIARQAVENILGRIDVMDPSNRRAFYLRRTVPSTYMKLDSAAIEALNLVSKKPEPRGTLPTSVFSWLNRCHTGMGARAMRQWLLQPLRCADDINQRLTMVELFVENPILRDMFTTQVLKRCGDMDRLNRKLQRRSLALKDTQAFLEFVNVVPAALQVLGTYTGPQSKLLKDEYIAPMEDINDHMANLKTLIEATVDFSDRNAVRMNAAFDDELQALHEQLTSTQRQIDKEYGRVLSKYGWNEKQLKHEYHGTYGYVFRVSRKEDRQLRSTKELITVSTSKDGVRFVSEKMAALSEQYRRISDDYETRQMDLKRKLVDTIASYLPVLDDAKELIATLDVFVAWALVVKDCPRPMVRPAVREAPGTVALVKQEGTSARGADAAPVLSFKRLRHPLVELRQPGYKANPLHLTTQTNGLLITGPNMGGKSTYMRSVGVAVVLAQAGCFVPADAAEVQVRDAVMCRVGATDHLAQGVSTFMVEMLESASILTGATQDTLAIIDELGRGTSTYDGFGLAWAIAQDVAVRVRATLLFSTHFHELTQLPQQCSALQNMHFGAEVDESAGTLRFSYTLQPGPCGRSYGLYVASLAHLPESVIACAKVKVAEWETFEKEGASKSSAGAALDEAVVRKVSAYAKRIRELEQQGPGDDHDAAVQRLKLEIRQDADVRPYLCEVA</sequence>
<dbReference type="VEuPathDB" id="TriTrypDB:LdCL_330009600"/>
<organism evidence="7 8">
    <name type="scientific">Leishmania donovani</name>
    <dbReference type="NCBI Taxonomy" id="5661"/>
    <lineage>
        <taxon>Eukaryota</taxon>
        <taxon>Discoba</taxon>
        <taxon>Euglenozoa</taxon>
        <taxon>Kinetoplastea</taxon>
        <taxon>Metakinetoplastina</taxon>
        <taxon>Trypanosomatida</taxon>
        <taxon>Trypanosomatidae</taxon>
        <taxon>Leishmaniinae</taxon>
        <taxon>Leishmania</taxon>
    </lineage>
</organism>
<dbReference type="InterPro" id="IPR045076">
    <property type="entry name" value="MutS"/>
</dbReference>
<dbReference type="InterPro" id="IPR000432">
    <property type="entry name" value="DNA_mismatch_repair_MutS_C"/>
</dbReference>
<evidence type="ECO:0000313" key="8">
    <source>
        <dbReference type="Proteomes" id="UP000318447"/>
    </source>
</evidence>
<dbReference type="GO" id="GO:0030983">
    <property type="term" value="F:mismatched DNA binding"/>
    <property type="evidence" value="ECO:0007669"/>
    <property type="project" value="InterPro"/>
</dbReference>
<dbReference type="SUPFAM" id="SSF52540">
    <property type="entry name" value="P-loop containing nucleoside triphosphate hydrolases"/>
    <property type="match status" value="1"/>
</dbReference>
<dbReference type="Gene3D" id="1.10.1420.10">
    <property type="match status" value="2"/>
</dbReference>
<dbReference type="Gene3D" id="3.30.420.110">
    <property type="entry name" value="MutS, connector domain"/>
    <property type="match status" value="1"/>
</dbReference>
<proteinExistence type="predicted"/>
<reference evidence="8" key="1">
    <citation type="submission" date="2019-02" db="EMBL/GenBank/DDBJ databases">
        <title>FDA dAtabase for Regulatory Grade micrObial Sequences (FDA-ARGOS): Supporting development and validation of Infectious Disease Dx tests.</title>
        <authorList>
            <person name="Duncan R."/>
            <person name="Fisher C."/>
            <person name="Tallon L."/>
            <person name="Sadzewicz L."/>
            <person name="Sengamalay N."/>
            <person name="Ott S."/>
            <person name="Godinez A."/>
            <person name="Nagaraj S."/>
            <person name="Vavikolanu K."/>
            <person name="Nadendla S."/>
            <person name="Aluvathingal J."/>
            <person name="Sichtig H."/>
        </authorList>
    </citation>
    <scope>NUCLEOTIDE SEQUENCE [LARGE SCALE GENOMIC DNA]</scope>
    <source>
        <strain evidence="8">FDAARGOS_361</strain>
    </source>
</reference>
<dbReference type="GO" id="GO:0032301">
    <property type="term" value="C:MutSalpha complex"/>
    <property type="evidence" value="ECO:0007669"/>
    <property type="project" value="TreeGrafter"/>
</dbReference>
<name>A0A504XZ59_LEIDO</name>
<dbReference type="InterPro" id="IPR007861">
    <property type="entry name" value="DNA_mismatch_repair_MutS_clamp"/>
</dbReference>
<dbReference type="VEuPathDB" id="TriTrypDB:LDHU3_33.0630"/>
<dbReference type="SMART" id="SM00534">
    <property type="entry name" value="MUTSac"/>
    <property type="match status" value="1"/>
</dbReference>
<dbReference type="SUPFAM" id="SSF48334">
    <property type="entry name" value="DNA repair protein MutS, domain III"/>
    <property type="match status" value="1"/>
</dbReference>
<dbReference type="Gene3D" id="3.40.50.300">
    <property type="entry name" value="P-loop containing nucleotide triphosphate hydrolases"/>
    <property type="match status" value="1"/>
</dbReference>
<evidence type="ECO:0000256" key="4">
    <source>
        <dbReference type="ARBA" id="ARBA00023125"/>
    </source>
</evidence>